<evidence type="ECO:0000313" key="4">
    <source>
        <dbReference type="Proteomes" id="UP000542210"/>
    </source>
</evidence>
<dbReference type="Proteomes" id="UP000542210">
    <property type="component" value="Unassembled WGS sequence"/>
</dbReference>
<gene>
    <name evidence="3" type="ORF">BJ982_000571</name>
</gene>
<feature type="signal peptide" evidence="2">
    <location>
        <begin position="1"/>
        <end position="16"/>
    </location>
</feature>
<reference evidence="3 4" key="1">
    <citation type="submission" date="2020-08" db="EMBL/GenBank/DDBJ databases">
        <title>Sequencing the genomes of 1000 actinobacteria strains.</title>
        <authorList>
            <person name="Klenk H.-P."/>
        </authorList>
    </citation>
    <scope>NUCLEOTIDE SEQUENCE [LARGE SCALE GENOMIC DNA]</scope>
    <source>
        <strain evidence="3 4">DSM 45784</strain>
    </source>
</reference>
<keyword evidence="2" id="KW-0732">Signal</keyword>
<dbReference type="RefSeq" id="WP_184876274.1">
    <property type="nucleotide sequence ID" value="NZ_BOOV01000035.1"/>
</dbReference>
<dbReference type="AlphaFoldDB" id="A0A7W7D2I0"/>
<feature type="chain" id="PRO_5038519120" evidence="2">
    <location>
        <begin position="17"/>
        <end position="79"/>
    </location>
</feature>
<name>A0A7W7D2I0_9ACTN</name>
<proteinExistence type="predicted"/>
<evidence type="ECO:0000256" key="1">
    <source>
        <dbReference type="SAM" id="MobiDB-lite"/>
    </source>
</evidence>
<organism evidence="3 4">
    <name type="scientific">Sphaerisporangium siamense</name>
    <dbReference type="NCBI Taxonomy" id="795645"/>
    <lineage>
        <taxon>Bacteria</taxon>
        <taxon>Bacillati</taxon>
        <taxon>Actinomycetota</taxon>
        <taxon>Actinomycetes</taxon>
        <taxon>Streptosporangiales</taxon>
        <taxon>Streptosporangiaceae</taxon>
        <taxon>Sphaerisporangium</taxon>
    </lineage>
</organism>
<sequence length="79" mass="8433">MSWQTALALSCAAVLAAAVPGTLGYATARLERADSQHAEVLRLRAEIQSVRRTDRQIPTPCMDGRVRNGGRTGAEDLPG</sequence>
<keyword evidence="4" id="KW-1185">Reference proteome</keyword>
<dbReference type="EMBL" id="JACHND010000001">
    <property type="protein sequence ID" value="MBB4699027.1"/>
    <property type="molecule type" value="Genomic_DNA"/>
</dbReference>
<comment type="caution">
    <text evidence="3">The sequence shown here is derived from an EMBL/GenBank/DDBJ whole genome shotgun (WGS) entry which is preliminary data.</text>
</comment>
<accession>A0A7W7D2I0</accession>
<evidence type="ECO:0000256" key="2">
    <source>
        <dbReference type="SAM" id="SignalP"/>
    </source>
</evidence>
<feature type="region of interest" description="Disordered" evidence="1">
    <location>
        <begin position="51"/>
        <end position="79"/>
    </location>
</feature>
<protein>
    <submittedName>
        <fullName evidence="3">Uncharacterized protein</fullName>
    </submittedName>
</protein>
<evidence type="ECO:0000313" key="3">
    <source>
        <dbReference type="EMBL" id="MBB4699027.1"/>
    </source>
</evidence>